<dbReference type="UniPathway" id="UPA00219"/>
<dbReference type="SUPFAM" id="SSF63418">
    <property type="entry name" value="MurE/MurF N-terminal domain"/>
    <property type="match status" value="1"/>
</dbReference>
<dbReference type="NCBIfam" id="TIGR01143">
    <property type="entry name" value="murF"/>
    <property type="match status" value="1"/>
</dbReference>
<dbReference type="GO" id="GO:0071555">
    <property type="term" value="P:cell wall organization"/>
    <property type="evidence" value="ECO:0007669"/>
    <property type="project" value="UniProtKB-KW"/>
</dbReference>
<comment type="subcellular location">
    <subcellularLocation>
        <location evidence="10 11">Cytoplasm</location>
    </subcellularLocation>
</comment>
<keyword evidence="1 10" id="KW-0963">Cytoplasm</keyword>
<gene>
    <name evidence="10" type="primary">murF</name>
    <name evidence="14" type="ORF">HQN79_03505</name>
</gene>
<dbReference type="Pfam" id="PF08245">
    <property type="entry name" value="Mur_ligase_M"/>
    <property type="match status" value="1"/>
</dbReference>
<dbReference type="GO" id="GO:0051301">
    <property type="term" value="P:cell division"/>
    <property type="evidence" value="ECO:0007669"/>
    <property type="project" value="UniProtKB-KW"/>
</dbReference>
<dbReference type="HAMAP" id="MF_02019">
    <property type="entry name" value="MurF"/>
    <property type="match status" value="1"/>
</dbReference>
<dbReference type="AlphaFoldDB" id="A0A7D4NQB1"/>
<dbReference type="GO" id="GO:0005737">
    <property type="term" value="C:cytoplasm"/>
    <property type="evidence" value="ECO:0007669"/>
    <property type="project" value="UniProtKB-SubCell"/>
</dbReference>
<evidence type="ECO:0000256" key="3">
    <source>
        <dbReference type="ARBA" id="ARBA00022618"/>
    </source>
</evidence>
<evidence type="ECO:0000256" key="5">
    <source>
        <dbReference type="ARBA" id="ARBA00022840"/>
    </source>
</evidence>
<dbReference type="PANTHER" id="PTHR43024">
    <property type="entry name" value="UDP-N-ACETYLMURAMOYL-TRIPEPTIDE--D-ALANYL-D-ALANINE LIGASE"/>
    <property type="match status" value="1"/>
</dbReference>
<name>A0A7D4NQB1_9GAMM</name>
<evidence type="ECO:0000256" key="1">
    <source>
        <dbReference type="ARBA" id="ARBA00022490"/>
    </source>
</evidence>
<reference evidence="14 15" key="1">
    <citation type="submission" date="2020-05" db="EMBL/GenBank/DDBJ databases">
        <title>Thiomicrorhabdus sediminis sp.nov. and Thiomicrorhabdus xiamenensis sp.nov., novel sulfur-oxidizing bacteria isolated from coastal sediment.</title>
        <authorList>
            <person name="Liu X."/>
        </authorList>
    </citation>
    <scope>NUCLEOTIDE SEQUENCE [LARGE SCALE GENOMIC DNA]</scope>
    <source>
        <strain evidence="14 15">G2</strain>
    </source>
</reference>
<dbReference type="Gene3D" id="3.90.190.20">
    <property type="entry name" value="Mur ligase, C-terminal domain"/>
    <property type="match status" value="1"/>
</dbReference>
<comment type="function">
    <text evidence="10 11">Involved in cell wall formation. Catalyzes the final step in the synthesis of UDP-N-acetylmuramoyl-pentapeptide, the precursor of murein.</text>
</comment>
<comment type="catalytic activity">
    <reaction evidence="10 11">
        <text>D-alanyl-D-alanine + UDP-N-acetyl-alpha-D-muramoyl-L-alanyl-gamma-D-glutamyl-meso-2,6-diaminopimelate + ATP = UDP-N-acetyl-alpha-D-muramoyl-L-alanyl-gamma-D-glutamyl-meso-2,6-diaminopimeloyl-D-alanyl-D-alanine + ADP + phosphate + H(+)</text>
        <dbReference type="Rhea" id="RHEA:28374"/>
        <dbReference type="ChEBI" id="CHEBI:15378"/>
        <dbReference type="ChEBI" id="CHEBI:30616"/>
        <dbReference type="ChEBI" id="CHEBI:43474"/>
        <dbReference type="ChEBI" id="CHEBI:57822"/>
        <dbReference type="ChEBI" id="CHEBI:61386"/>
        <dbReference type="ChEBI" id="CHEBI:83905"/>
        <dbReference type="ChEBI" id="CHEBI:456216"/>
        <dbReference type="EC" id="6.3.2.10"/>
    </reaction>
</comment>
<keyword evidence="3 10" id="KW-0132">Cell division</keyword>
<keyword evidence="4 10" id="KW-0547">Nucleotide-binding</keyword>
<feature type="domain" description="Mur ligase central" evidence="13">
    <location>
        <begin position="123"/>
        <end position="323"/>
    </location>
</feature>
<evidence type="ECO:0000259" key="13">
    <source>
        <dbReference type="Pfam" id="PF08245"/>
    </source>
</evidence>
<evidence type="ECO:0000313" key="14">
    <source>
        <dbReference type="EMBL" id="QKI88697.1"/>
    </source>
</evidence>
<dbReference type="KEGG" id="txa:HQN79_03505"/>
<dbReference type="Gene3D" id="3.40.1190.10">
    <property type="entry name" value="Mur-like, catalytic domain"/>
    <property type="match status" value="1"/>
</dbReference>
<dbReference type="Pfam" id="PF02875">
    <property type="entry name" value="Mur_ligase_C"/>
    <property type="match status" value="1"/>
</dbReference>
<dbReference type="InterPro" id="IPR036615">
    <property type="entry name" value="Mur_ligase_C_dom_sf"/>
</dbReference>
<organism evidence="14 15">
    <name type="scientific">Thiomicrorhabdus xiamenensis</name>
    <dbReference type="NCBI Taxonomy" id="2739063"/>
    <lineage>
        <taxon>Bacteria</taxon>
        <taxon>Pseudomonadati</taxon>
        <taxon>Pseudomonadota</taxon>
        <taxon>Gammaproteobacteria</taxon>
        <taxon>Thiotrichales</taxon>
        <taxon>Piscirickettsiaceae</taxon>
        <taxon>Thiomicrorhabdus</taxon>
    </lineage>
</organism>
<comment type="similarity">
    <text evidence="10">Belongs to the MurCDEF family. MurF subfamily.</text>
</comment>
<dbReference type="GO" id="GO:0008360">
    <property type="term" value="P:regulation of cell shape"/>
    <property type="evidence" value="ECO:0007669"/>
    <property type="project" value="UniProtKB-KW"/>
</dbReference>
<sequence>MQQDFFWTDAQLQSAVEGKRLNPQAGTRSFSEVVTDSREVTQQSLFIAICGERFDAHEFLQQVVEAQAAVILISQEEAWQTLTEELSDDQQPAVILVADTRLALAAFARWHRQQMPLKKLIAITGSNGKTSNKTLLAEIFSKAGRTLATQGNLNNDFGVPRTLLQIRPQDEYAIIEMGANHPGEIRYLTEIAKPDMTLITNAAGAHLEGFGSLQGVIDTKGEIVEGLDPHDGVAIFNHDSAGIEDWLKKCSALGIGKVGLFAKESQETVTLPNVTFGEVETLNHGIEFVLTAELADGSRFSDRVRMPVLGEHHAANAAACTLLALWAGVAWDAIKAAIETYGGVPGRLQKTQIRCGYLLDDSYNANPESIKAGLSALMTLPGCHIACIGAMGELGDYSVQAHHEVAEYAAHIGLDALLVYGEAAQDMPRVFAANTHASPRIPNIFSAAFLEHDSLNRSLNELVNKWFVEDEVCPQINILVKGSRSSQMETIANAVQQSWG</sequence>
<keyword evidence="8 10" id="KW-0131">Cell cycle</keyword>
<dbReference type="GO" id="GO:0005524">
    <property type="term" value="F:ATP binding"/>
    <property type="evidence" value="ECO:0007669"/>
    <property type="project" value="UniProtKB-UniRule"/>
</dbReference>
<evidence type="ECO:0000256" key="7">
    <source>
        <dbReference type="ARBA" id="ARBA00022984"/>
    </source>
</evidence>
<dbReference type="EC" id="6.3.2.10" evidence="10 11"/>
<dbReference type="InterPro" id="IPR036565">
    <property type="entry name" value="Mur-like_cat_sf"/>
</dbReference>
<dbReference type="GO" id="GO:0047480">
    <property type="term" value="F:UDP-N-acetylmuramoyl-tripeptide-D-alanyl-D-alanine ligase activity"/>
    <property type="evidence" value="ECO:0007669"/>
    <property type="project" value="UniProtKB-UniRule"/>
</dbReference>
<dbReference type="InterPro" id="IPR004101">
    <property type="entry name" value="Mur_ligase_C"/>
</dbReference>
<evidence type="ECO:0000256" key="11">
    <source>
        <dbReference type="RuleBase" id="RU004136"/>
    </source>
</evidence>
<evidence type="ECO:0000256" key="10">
    <source>
        <dbReference type="HAMAP-Rule" id="MF_02019"/>
    </source>
</evidence>
<dbReference type="InterPro" id="IPR005863">
    <property type="entry name" value="UDP-N-AcMur_synth"/>
</dbReference>
<proteinExistence type="inferred from homology"/>
<dbReference type="InterPro" id="IPR051046">
    <property type="entry name" value="MurCDEF_CellWall_CoF430Synth"/>
</dbReference>
<dbReference type="InterPro" id="IPR013221">
    <property type="entry name" value="Mur_ligase_cen"/>
</dbReference>
<comment type="pathway">
    <text evidence="10 11">Cell wall biogenesis; peptidoglycan biosynthesis.</text>
</comment>
<dbReference type="GO" id="GO:0009252">
    <property type="term" value="P:peptidoglycan biosynthetic process"/>
    <property type="evidence" value="ECO:0007669"/>
    <property type="project" value="UniProtKB-UniRule"/>
</dbReference>
<dbReference type="SUPFAM" id="SSF53244">
    <property type="entry name" value="MurD-like peptide ligases, peptide-binding domain"/>
    <property type="match status" value="1"/>
</dbReference>
<dbReference type="RefSeq" id="WP_173284310.1">
    <property type="nucleotide sequence ID" value="NZ_CP054020.1"/>
</dbReference>
<keyword evidence="6 10" id="KW-0133">Cell shape</keyword>
<keyword evidence="9 10" id="KW-0961">Cell wall biogenesis/degradation</keyword>
<dbReference type="PANTHER" id="PTHR43024:SF1">
    <property type="entry name" value="UDP-N-ACETYLMURAMOYL-TRIPEPTIDE--D-ALANYL-D-ALANINE LIGASE"/>
    <property type="match status" value="1"/>
</dbReference>
<feature type="domain" description="Mur ligase C-terminal" evidence="12">
    <location>
        <begin position="346"/>
        <end position="431"/>
    </location>
</feature>
<keyword evidence="7 10" id="KW-0573">Peptidoglycan synthesis</keyword>
<evidence type="ECO:0000259" key="12">
    <source>
        <dbReference type="Pfam" id="PF02875"/>
    </source>
</evidence>
<keyword evidence="2 10" id="KW-0436">Ligase</keyword>
<accession>A0A7D4NQB1</accession>
<evidence type="ECO:0000256" key="4">
    <source>
        <dbReference type="ARBA" id="ARBA00022741"/>
    </source>
</evidence>
<evidence type="ECO:0000313" key="15">
    <source>
        <dbReference type="Proteomes" id="UP000504724"/>
    </source>
</evidence>
<evidence type="ECO:0000256" key="9">
    <source>
        <dbReference type="ARBA" id="ARBA00023316"/>
    </source>
</evidence>
<dbReference type="EMBL" id="CP054020">
    <property type="protein sequence ID" value="QKI88697.1"/>
    <property type="molecule type" value="Genomic_DNA"/>
</dbReference>
<dbReference type="Gene3D" id="3.40.1390.10">
    <property type="entry name" value="MurE/MurF, N-terminal domain"/>
    <property type="match status" value="1"/>
</dbReference>
<dbReference type="Proteomes" id="UP000504724">
    <property type="component" value="Chromosome"/>
</dbReference>
<evidence type="ECO:0000256" key="2">
    <source>
        <dbReference type="ARBA" id="ARBA00022598"/>
    </source>
</evidence>
<protein>
    <recommendedName>
        <fullName evidence="10 11">UDP-N-acetylmuramoyl-tripeptide--D-alanyl-D-alanine ligase</fullName>
        <ecNumber evidence="10 11">6.3.2.10</ecNumber>
    </recommendedName>
    <alternativeName>
        <fullName evidence="10">D-alanyl-D-alanine-adding enzyme</fullName>
    </alternativeName>
</protein>
<keyword evidence="15" id="KW-1185">Reference proteome</keyword>
<evidence type="ECO:0000256" key="8">
    <source>
        <dbReference type="ARBA" id="ARBA00023306"/>
    </source>
</evidence>
<keyword evidence="5 10" id="KW-0067">ATP-binding</keyword>
<dbReference type="SUPFAM" id="SSF53623">
    <property type="entry name" value="MurD-like peptide ligases, catalytic domain"/>
    <property type="match status" value="1"/>
</dbReference>
<evidence type="ECO:0000256" key="6">
    <source>
        <dbReference type="ARBA" id="ARBA00022960"/>
    </source>
</evidence>
<dbReference type="InterPro" id="IPR035911">
    <property type="entry name" value="MurE/MurF_N"/>
</dbReference>
<feature type="binding site" evidence="10">
    <location>
        <begin position="125"/>
        <end position="131"/>
    </location>
    <ligand>
        <name>ATP</name>
        <dbReference type="ChEBI" id="CHEBI:30616"/>
    </ligand>
</feature>